<sequence>LLIPLPRLNQRGRHRREQHQGTDVATTVARPRQSTRATPFPSKSVAPPGAPSSHPSSHVVVPSFFSMTFET</sequence>
<accession>A0AAN5I2Q6</accession>
<evidence type="ECO:0000313" key="2">
    <source>
        <dbReference type="EMBL" id="GMR49559.1"/>
    </source>
</evidence>
<reference evidence="3" key="1">
    <citation type="submission" date="2022-10" db="EMBL/GenBank/DDBJ databases">
        <title>Genome assembly of Pristionchus species.</title>
        <authorList>
            <person name="Yoshida K."/>
            <person name="Sommer R.J."/>
        </authorList>
    </citation>
    <scope>NUCLEOTIDE SEQUENCE [LARGE SCALE GENOMIC DNA]</scope>
    <source>
        <strain evidence="3">RS5460</strain>
    </source>
</reference>
<comment type="caution">
    <text evidence="2">The sequence shown here is derived from an EMBL/GenBank/DDBJ whole genome shotgun (WGS) entry which is preliminary data.</text>
</comment>
<dbReference type="EMBL" id="BTRK01000004">
    <property type="protein sequence ID" value="GMR49559.1"/>
    <property type="molecule type" value="Genomic_DNA"/>
</dbReference>
<evidence type="ECO:0000256" key="1">
    <source>
        <dbReference type="SAM" id="MobiDB-lite"/>
    </source>
</evidence>
<dbReference type="Proteomes" id="UP001328107">
    <property type="component" value="Unassembled WGS sequence"/>
</dbReference>
<feature type="non-terminal residue" evidence="2">
    <location>
        <position position="1"/>
    </location>
</feature>
<name>A0AAN5I2Q6_9BILA</name>
<organism evidence="2 3">
    <name type="scientific">Pristionchus mayeri</name>
    <dbReference type="NCBI Taxonomy" id="1317129"/>
    <lineage>
        <taxon>Eukaryota</taxon>
        <taxon>Metazoa</taxon>
        <taxon>Ecdysozoa</taxon>
        <taxon>Nematoda</taxon>
        <taxon>Chromadorea</taxon>
        <taxon>Rhabditida</taxon>
        <taxon>Rhabditina</taxon>
        <taxon>Diplogasteromorpha</taxon>
        <taxon>Diplogasteroidea</taxon>
        <taxon>Neodiplogasteridae</taxon>
        <taxon>Pristionchus</taxon>
    </lineage>
</organism>
<proteinExistence type="predicted"/>
<feature type="compositionally biased region" description="Low complexity" evidence="1">
    <location>
        <begin position="44"/>
        <end position="59"/>
    </location>
</feature>
<gene>
    <name evidence="2" type="ORF">PMAYCL1PPCAC_19754</name>
</gene>
<keyword evidence="3" id="KW-1185">Reference proteome</keyword>
<dbReference type="AlphaFoldDB" id="A0AAN5I2Q6"/>
<protein>
    <submittedName>
        <fullName evidence="2">Uncharacterized protein</fullName>
    </submittedName>
</protein>
<feature type="region of interest" description="Disordered" evidence="1">
    <location>
        <begin position="1"/>
        <end position="59"/>
    </location>
</feature>
<evidence type="ECO:0000313" key="3">
    <source>
        <dbReference type="Proteomes" id="UP001328107"/>
    </source>
</evidence>